<feature type="region of interest" description="Disordered" evidence="1">
    <location>
        <begin position="31"/>
        <end position="55"/>
    </location>
</feature>
<proteinExistence type="predicted"/>
<keyword evidence="4" id="KW-1185">Reference proteome</keyword>
<evidence type="ECO:0000259" key="2">
    <source>
        <dbReference type="Pfam" id="PF22596"/>
    </source>
</evidence>
<feature type="domain" description="Pierisin-like" evidence="2">
    <location>
        <begin position="61"/>
        <end position="174"/>
    </location>
</feature>
<accession>A0ABR6URD9</accession>
<dbReference type="Proteomes" id="UP000617171">
    <property type="component" value="Unassembled WGS sequence"/>
</dbReference>
<evidence type="ECO:0000313" key="3">
    <source>
        <dbReference type="EMBL" id="MBC3347170.1"/>
    </source>
</evidence>
<protein>
    <submittedName>
        <fullName evidence="3">Type IV secretion protein Rhs</fullName>
    </submittedName>
</protein>
<reference evidence="3 4" key="1">
    <citation type="journal article" date="2020" name="Microorganisms">
        <title>Reliable Identification of Environmental Pseudomonas Isolates Using the rpoD Gene.</title>
        <authorList>
            <consortium name="The Broad Institute Genome Sequencing Platform"/>
            <person name="Girard L."/>
            <person name="Lood C."/>
            <person name="Rokni-Zadeh H."/>
            <person name="van Noort V."/>
            <person name="Lavigne R."/>
            <person name="De Mot R."/>
        </authorList>
    </citation>
    <scope>NUCLEOTIDE SEQUENCE [LARGE SCALE GENOMIC DNA]</scope>
    <source>
        <strain evidence="3 4">SWRI196</strain>
    </source>
</reference>
<sequence>LNGYRYTLNPTGWVDPLGLVDCPGKGGCRPAVGERDPAGKAGVDEGESKLPQTKPKNTYTYRGDTREPEEIFDVGFEPLGFSTNLYLHAKDNRNPPSIYISTTTSESEAVEFATSFGFQSGYVYVLKNVRGIDVNKKLGLLSPHRKEVEIAVPGGVDRKDIVGATPVNDDGSYVGYSIPNFDR</sequence>
<dbReference type="EMBL" id="JABWQV010000050">
    <property type="protein sequence ID" value="MBC3347170.1"/>
    <property type="molecule type" value="Genomic_DNA"/>
</dbReference>
<dbReference type="SUPFAM" id="SSF56399">
    <property type="entry name" value="ADP-ribosylation"/>
    <property type="match status" value="1"/>
</dbReference>
<dbReference type="Gene3D" id="3.90.210.10">
    <property type="entry name" value="Heat-Labile Enterotoxin, subunit A"/>
    <property type="match status" value="1"/>
</dbReference>
<comment type="caution">
    <text evidence="3">The sequence shown here is derived from an EMBL/GenBank/DDBJ whole genome shotgun (WGS) entry which is preliminary data.</text>
</comment>
<evidence type="ECO:0000313" key="4">
    <source>
        <dbReference type="Proteomes" id="UP000617171"/>
    </source>
</evidence>
<feature type="non-terminal residue" evidence="3">
    <location>
        <position position="1"/>
    </location>
</feature>
<organism evidence="3 4">
    <name type="scientific">Pseudomonas tehranensis</name>
    <dbReference type="NCBI Taxonomy" id="2745502"/>
    <lineage>
        <taxon>Bacteria</taxon>
        <taxon>Pseudomonadati</taxon>
        <taxon>Pseudomonadota</taxon>
        <taxon>Gammaproteobacteria</taxon>
        <taxon>Pseudomonadales</taxon>
        <taxon>Pseudomonadaceae</taxon>
        <taxon>Pseudomonas</taxon>
    </lineage>
</organism>
<gene>
    <name evidence="3" type="ORF">HU811_11045</name>
</gene>
<dbReference type="Pfam" id="PF22596">
    <property type="entry name" value="Scabin-like"/>
    <property type="match status" value="1"/>
</dbReference>
<name>A0ABR6URD9_9PSED</name>
<dbReference type="InterPro" id="IPR054695">
    <property type="entry name" value="Pierisin-like_dom"/>
</dbReference>
<feature type="compositionally biased region" description="Basic and acidic residues" evidence="1">
    <location>
        <begin position="32"/>
        <end position="48"/>
    </location>
</feature>
<dbReference type="RefSeq" id="WP_225248418.1">
    <property type="nucleotide sequence ID" value="NZ_JABWQV010000050.1"/>
</dbReference>
<evidence type="ECO:0000256" key="1">
    <source>
        <dbReference type="SAM" id="MobiDB-lite"/>
    </source>
</evidence>